<dbReference type="PIRSF" id="PIRSF008502">
    <property type="entry name" value="UCP008502"/>
    <property type="match status" value="1"/>
</dbReference>
<comment type="caution">
    <text evidence="1">The sequence shown here is derived from an EMBL/GenBank/DDBJ whole genome shotgun (WGS) entry which is preliminary data.</text>
</comment>
<dbReference type="PANTHER" id="PTHR36439:SF1">
    <property type="entry name" value="DUF1697 DOMAIN-CONTAINING PROTEIN"/>
    <property type="match status" value="1"/>
</dbReference>
<accession>A0ABW0I868</accession>
<dbReference type="Pfam" id="PF08002">
    <property type="entry name" value="DUF1697"/>
    <property type="match status" value="1"/>
</dbReference>
<dbReference type="Gene3D" id="3.30.70.1280">
    <property type="entry name" value="SP0830-like domains"/>
    <property type="match status" value="1"/>
</dbReference>
<organism evidence="1 2">
    <name type="scientific">Larkinella bovis</name>
    <dbReference type="NCBI Taxonomy" id="683041"/>
    <lineage>
        <taxon>Bacteria</taxon>
        <taxon>Pseudomonadati</taxon>
        <taxon>Bacteroidota</taxon>
        <taxon>Cytophagia</taxon>
        <taxon>Cytophagales</taxon>
        <taxon>Spirosomataceae</taxon>
        <taxon>Larkinella</taxon>
    </lineage>
</organism>
<dbReference type="InterPro" id="IPR012545">
    <property type="entry name" value="DUF1697"/>
</dbReference>
<name>A0ABW0I868_9BACT</name>
<proteinExistence type="predicted"/>
<protein>
    <submittedName>
        <fullName evidence="1">DUF1697 domain-containing protein</fullName>
    </submittedName>
</protein>
<dbReference type="EMBL" id="JBHSMA010000002">
    <property type="protein sequence ID" value="MFC5409736.1"/>
    <property type="molecule type" value="Genomic_DNA"/>
</dbReference>
<reference evidence="2" key="1">
    <citation type="journal article" date="2019" name="Int. J. Syst. Evol. Microbiol.">
        <title>The Global Catalogue of Microorganisms (GCM) 10K type strain sequencing project: providing services to taxonomists for standard genome sequencing and annotation.</title>
        <authorList>
            <consortium name="The Broad Institute Genomics Platform"/>
            <consortium name="The Broad Institute Genome Sequencing Center for Infectious Disease"/>
            <person name="Wu L."/>
            <person name="Ma J."/>
        </authorList>
    </citation>
    <scope>NUCLEOTIDE SEQUENCE [LARGE SCALE GENOMIC DNA]</scope>
    <source>
        <strain evidence="2">CCUG 55250</strain>
    </source>
</reference>
<dbReference type="SUPFAM" id="SSF160379">
    <property type="entry name" value="SP0830-like"/>
    <property type="match status" value="1"/>
</dbReference>
<dbReference type="RefSeq" id="WP_379844147.1">
    <property type="nucleotide sequence ID" value="NZ_JBHSMA010000002.1"/>
</dbReference>
<keyword evidence="2" id="KW-1185">Reference proteome</keyword>
<dbReference type="PANTHER" id="PTHR36439">
    <property type="entry name" value="BLL4334 PROTEIN"/>
    <property type="match status" value="1"/>
</dbReference>
<evidence type="ECO:0000313" key="1">
    <source>
        <dbReference type="EMBL" id="MFC5409736.1"/>
    </source>
</evidence>
<evidence type="ECO:0000313" key="2">
    <source>
        <dbReference type="Proteomes" id="UP001596106"/>
    </source>
</evidence>
<dbReference type="Proteomes" id="UP001596106">
    <property type="component" value="Unassembled WGS sequence"/>
</dbReference>
<sequence>MKTYLAILRGINVSGRNKIAMNDLKSVFEALNGERVTTYIQSGNVVFKHTDVDPEQLARQIEQKIREKYGFDIPVLVRLPPELGQLVAQNPFLKEPDIELDKLHVTFLAATPDPANHDKIKGLAFGADRFILSGNAVYVYCPSGYGNTKLSNTFFENKLKVKATTRNWKTVNELVKLAESMR</sequence>
<gene>
    <name evidence="1" type="ORF">ACFPMF_10485</name>
</gene>